<feature type="transmembrane region" description="Helical" evidence="1">
    <location>
        <begin position="43"/>
        <end position="64"/>
    </location>
</feature>
<organism evidence="2 3">
    <name type="scientific">Paraburkholderia aromaticivorans</name>
    <dbReference type="NCBI Taxonomy" id="2026199"/>
    <lineage>
        <taxon>Bacteria</taxon>
        <taxon>Pseudomonadati</taxon>
        <taxon>Pseudomonadota</taxon>
        <taxon>Betaproteobacteria</taxon>
        <taxon>Burkholderiales</taxon>
        <taxon>Burkholderiaceae</taxon>
        <taxon>Paraburkholderia</taxon>
    </lineage>
</organism>
<reference evidence="2 3" key="1">
    <citation type="submission" date="2017-08" db="EMBL/GenBank/DDBJ databases">
        <title>Identification and genetic characteristics of simultaneous BTEX- and naphthalene-degrading Paraburkholderia sp. BN5 isolated from petroleum-contaminated soil.</title>
        <authorList>
            <person name="Lee Y."/>
            <person name="Jeon C.O."/>
        </authorList>
    </citation>
    <scope>NUCLEOTIDE SEQUENCE [LARGE SCALE GENOMIC DNA]</scope>
    <source>
        <strain evidence="2 3">BN5</strain>
    </source>
</reference>
<dbReference type="AlphaFoldDB" id="A0A248VRL2"/>
<dbReference type="KEGG" id="parb:CJU94_26245"/>
<evidence type="ECO:0000313" key="2">
    <source>
        <dbReference type="EMBL" id="ASW01659.1"/>
    </source>
</evidence>
<protein>
    <submittedName>
        <fullName evidence="2">Uncharacterized protein</fullName>
    </submittedName>
</protein>
<sequence>MRIICEGGDAHVAHQTLSLRRRLRKKFRMLGAAVSRYVGNQPFFVGLAGTLVAASMAGLTLLTLSSGRTDALDHARETSRKLVAIIYMNLERNVEIHDLSLNARADGARNEASRKLPADVQRAVLFDRTTTAAYLGGAYVIGGDGRIVASQNGEVNATVRLADRDYFLVHQRSPAVGLYFSHPFHSRLRDGRLSIGLTRRIDDA</sequence>
<name>A0A248VRL2_9BURK</name>
<dbReference type="EMBL" id="CP022990">
    <property type="protein sequence ID" value="ASW01659.1"/>
    <property type="molecule type" value="Genomic_DNA"/>
</dbReference>
<evidence type="ECO:0000313" key="3">
    <source>
        <dbReference type="Proteomes" id="UP000215158"/>
    </source>
</evidence>
<keyword evidence="1" id="KW-0812">Transmembrane</keyword>
<accession>A0A248VRL2</accession>
<dbReference type="Gene3D" id="3.30.450.20">
    <property type="entry name" value="PAS domain"/>
    <property type="match status" value="1"/>
</dbReference>
<gene>
    <name evidence="2" type="ORF">CJU94_26245</name>
</gene>
<evidence type="ECO:0000256" key="1">
    <source>
        <dbReference type="SAM" id="Phobius"/>
    </source>
</evidence>
<proteinExistence type="predicted"/>
<dbReference type="CDD" id="cd12914">
    <property type="entry name" value="PDC1_DGC_like"/>
    <property type="match status" value="1"/>
</dbReference>
<keyword evidence="1" id="KW-0472">Membrane</keyword>
<keyword evidence="3" id="KW-1185">Reference proteome</keyword>
<keyword evidence="1" id="KW-1133">Transmembrane helix</keyword>
<dbReference type="Proteomes" id="UP000215158">
    <property type="component" value="Chromosome 2"/>
</dbReference>